<sequence length="147" mass="15366">MSNAELNEIVGILATIDPDNYAAAAYTCDWVPLQDLRRAMFIVMVGDMGTNGTVDFKLQEATDSSGTGATDITGKSITQLTQAGTDDNKQAIIEIDASELTDGYPYVAAVMTVGTAASDAAAICLAGDARFKPASDFDLSSVDEIVT</sequence>
<accession>A0A6M3ILC1</accession>
<dbReference type="EMBL" id="MT144804">
    <property type="protein sequence ID" value="QJH99711.1"/>
    <property type="molecule type" value="Genomic_DNA"/>
</dbReference>
<dbReference type="AlphaFoldDB" id="A0A6M3ILC1"/>
<reference evidence="1" key="1">
    <citation type="submission" date="2020-03" db="EMBL/GenBank/DDBJ databases">
        <title>The deep terrestrial virosphere.</title>
        <authorList>
            <person name="Holmfeldt K."/>
            <person name="Nilsson E."/>
            <person name="Simone D."/>
            <person name="Lopez-Fernandez M."/>
            <person name="Wu X."/>
            <person name="de Brujin I."/>
            <person name="Lundin D."/>
            <person name="Andersson A."/>
            <person name="Bertilsson S."/>
            <person name="Dopson M."/>
        </authorList>
    </citation>
    <scope>NUCLEOTIDE SEQUENCE</scope>
    <source>
        <strain evidence="2">MM171A00427</strain>
        <strain evidence="1">MM415B01545</strain>
        <strain evidence="3">TM448B01661</strain>
    </source>
</reference>
<evidence type="ECO:0000313" key="3">
    <source>
        <dbReference type="EMBL" id="QJH99711.1"/>
    </source>
</evidence>
<proteinExistence type="predicted"/>
<name>A0A6M3ILC1_9ZZZZ</name>
<dbReference type="EMBL" id="MT141295">
    <property type="protein sequence ID" value="QJA57857.1"/>
    <property type="molecule type" value="Genomic_DNA"/>
</dbReference>
<dbReference type="EMBL" id="MT143695">
    <property type="protein sequence ID" value="QJB00529.1"/>
    <property type="molecule type" value="Genomic_DNA"/>
</dbReference>
<protein>
    <submittedName>
        <fullName evidence="1">Uncharacterized protein</fullName>
    </submittedName>
</protein>
<gene>
    <name evidence="2" type="ORF">MM171A00427_0025</name>
    <name evidence="1" type="ORF">MM415B01545_0005</name>
    <name evidence="3" type="ORF">TM448B01661_0007</name>
</gene>
<evidence type="ECO:0000313" key="2">
    <source>
        <dbReference type="EMBL" id="QJB00529.1"/>
    </source>
</evidence>
<organism evidence="1">
    <name type="scientific">viral metagenome</name>
    <dbReference type="NCBI Taxonomy" id="1070528"/>
    <lineage>
        <taxon>unclassified sequences</taxon>
        <taxon>metagenomes</taxon>
        <taxon>organismal metagenomes</taxon>
    </lineage>
</organism>
<evidence type="ECO:0000313" key="1">
    <source>
        <dbReference type="EMBL" id="QJA57857.1"/>
    </source>
</evidence>